<dbReference type="OrthoDB" id="9792858at2"/>
<dbReference type="PANTHER" id="PTHR30466:SF11">
    <property type="entry name" value="FLAVIN-DEPENDENT MONOOXYGENASE, REDUCTASE SUBUNIT HSAB"/>
    <property type="match status" value="1"/>
</dbReference>
<dbReference type="Proteomes" id="UP000275394">
    <property type="component" value="Unassembled WGS sequence"/>
</dbReference>
<reference evidence="4 5" key="1">
    <citation type="submission" date="2018-11" db="EMBL/GenBank/DDBJ databases">
        <title>Genomic Encyclopedia of Type Strains, Phase IV (KMG-IV): sequencing the most valuable type-strain genomes for metagenomic binning, comparative biology and taxonomic classification.</title>
        <authorList>
            <person name="Goeker M."/>
        </authorList>
    </citation>
    <scope>NUCLEOTIDE SEQUENCE [LARGE SCALE GENOMIC DNA]</scope>
    <source>
        <strain evidence="4 5">DSM 100316</strain>
    </source>
</reference>
<protein>
    <submittedName>
        <fullName evidence="4">Flavin reductase (DIM6/NTAB) family NADH-FMN oxidoreductase RutF</fullName>
    </submittedName>
</protein>
<dbReference type="EMBL" id="RKHR01000003">
    <property type="protein sequence ID" value="ROS04644.1"/>
    <property type="molecule type" value="Genomic_DNA"/>
</dbReference>
<comment type="caution">
    <text evidence="4">The sequence shown here is derived from an EMBL/GenBank/DDBJ whole genome shotgun (WGS) entry which is preliminary data.</text>
</comment>
<dbReference type="Pfam" id="PF01613">
    <property type="entry name" value="Flavin_Reduct"/>
    <property type="match status" value="1"/>
</dbReference>
<name>A0A3N2DXX2_9GAMM</name>
<accession>A0A3N2DXX2</accession>
<feature type="domain" description="Flavin reductase like" evidence="3">
    <location>
        <begin position="12"/>
        <end position="156"/>
    </location>
</feature>
<evidence type="ECO:0000313" key="5">
    <source>
        <dbReference type="Proteomes" id="UP000275394"/>
    </source>
</evidence>
<evidence type="ECO:0000259" key="3">
    <source>
        <dbReference type="SMART" id="SM00903"/>
    </source>
</evidence>
<gene>
    <name evidence="4" type="ORF">EDC56_0150</name>
</gene>
<dbReference type="InterPro" id="IPR002563">
    <property type="entry name" value="Flavin_Rdtase-like_dom"/>
</dbReference>
<dbReference type="RefSeq" id="WP_123710632.1">
    <property type="nucleotide sequence ID" value="NZ_RKHR01000003.1"/>
</dbReference>
<dbReference type="SUPFAM" id="SSF50475">
    <property type="entry name" value="FMN-binding split barrel"/>
    <property type="match status" value="1"/>
</dbReference>
<keyword evidence="5" id="KW-1185">Reference proteome</keyword>
<dbReference type="GO" id="GO:0010181">
    <property type="term" value="F:FMN binding"/>
    <property type="evidence" value="ECO:0007669"/>
    <property type="project" value="InterPro"/>
</dbReference>
<organism evidence="4 5">
    <name type="scientific">Sinobacterium caligoides</name>
    <dbReference type="NCBI Taxonomy" id="933926"/>
    <lineage>
        <taxon>Bacteria</taxon>
        <taxon>Pseudomonadati</taxon>
        <taxon>Pseudomonadota</taxon>
        <taxon>Gammaproteobacteria</taxon>
        <taxon>Cellvibrionales</taxon>
        <taxon>Spongiibacteraceae</taxon>
        <taxon>Sinobacterium</taxon>
    </lineage>
</organism>
<sequence length="158" mass="17190">MSFDSREFRNALGRFPTGVCVITTTPEGGKPMGMTVNSFAALSLEPALVLWSIQTNSECYAVFEKAKGFTVNVLSEEQVDVSNAYAKKGDHDLKEGEFRLGKSGQPVLKGAITSFECTMSAQHDGGDHVIIVGEVIEMDNSPTGRPLVFHSGKYEQLR</sequence>
<dbReference type="SMART" id="SM00903">
    <property type="entry name" value="Flavin_Reduct"/>
    <property type="match status" value="1"/>
</dbReference>
<evidence type="ECO:0000256" key="1">
    <source>
        <dbReference type="ARBA" id="ARBA00008898"/>
    </source>
</evidence>
<dbReference type="Gene3D" id="2.30.110.10">
    <property type="entry name" value="Electron Transport, Fmn-binding Protein, Chain A"/>
    <property type="match status" value="1"/>
</dbReference>
<evidence type="ECO:0000256" key="2">
    <source>
        <dbReference type="ARBA" id="ARBA00023002"/>
    </source>
</evidence>
<dbReference type="GO" id="GO:0042602">
    <property type="term" value="F:riboflavin reductase (NADPH) activity"/>
    <property type="evidence" value="ECO:0007669"/>
    <property type="project" value="TreeGrafter"/>
</dbReference>
<keyword evidence="2" id="KW-0560">Oxidoreductase</keyword>
<dbReference type="InterPro" id="IPR050268">
    <property type="entry name" value="NADH-dep_flavin_reductase"/>
</dbReference>
<comment type="similarity">
    <text evidence="1">Belongs to the non-flavoprotein flavin reductase family.</text>
</comment>
<proteinExistence type="inferred from homology"/>
<dbReference type="PANTHER" id="PTHR30466">
    <property type="entry name" value="FLAVIN REDUCTASE"/>
    <property type="match status" value="1"/>
</dbReference>
<dbReference type="InterPro" id="IPR012349">
    <property type="entry name" value="Split_barrel_FMN-bd"/>
</dbReference>
<dbReference type="AlphaFoldDB" id="A0A3N2DXX2"/>
<evidence type="ECO:0000313" key="4">
    <source>
        <dbReference type="EMBL" id="ROS04644.1"/>
    </source>
</evidence>